<dbReference type="CDD" id="cd07043">
    <property type="entry name" value="STAS_anti-anti-sigma_factors"/>
    <property type="match status" value="1"/>
</dbReference>
<feature type="domain" description="STAS" evidence="3">
    <location>
        <begin position="1"/>
        <end position="110"/>
    </location>
</feature>
<dbReference type="NCBIfam" id="TIGR00377">
    <property type="entry name" value="ant_ant_sig"/>
    <property type="match status" value="1"/>
</dbReference>
<sequence>MKLIQNKQGDIHIFKVVGRLDSMTAPQFDEVLMQIIGSGGSKLVIDCEDLEYISSAGLRVLNKATKRLQPEAGKIVLCLMVDYIREVFEIAGFDTFLPIVGTLDDALGAF</sequence>
<reference evidence="4 5" key="1">
    <citation type="submission" date="2019-11" db="EMBL/GenBank/DDBJ databases">
        <title>Comparative genomics of hydrocarbon-degrading Desulfosarcina strains.</title>
        <authorList>
            <person name="Watanabe M."/>
            <person name="Kojima H."/>
            <person name="Fukui M."/>
        </authorList>
    </citation>
    <scope>NUCLEOTIDE SEQUENCE [LARGE SCALE GENOMIC DNA]</scope>
    <source>
        <strain evidence="4 5">28bB2T</strain>
    </source>
</reference>
<evidence type="ECO:0000313" key="5">
    <source>
        <dbReference type="Proteomes" id="UP000425960"/>
    </source>
</evidence>
<dbReference type="PANTHER" id="PTHR33495">
    <property type="entry name" value="ANTI-SIGMA FACTOR ANTAGONIST TM_1081-RELATED-RELATED"/>
    <property type="match status" value="1"/>
</dbReference>
<organism evidence="4 5">
    <name type="scientific">Desulfosarcina ovata subsp. sediminis</name>
    <dbReference type="NCBI Taxonomy" id="885957"/>
    <lineage>
        <taxon>Bacteria</taxon>
        <taxon>Pseudomonadati</taxon>
        <taxon>Thermodesulfobacteriota</taxon>
        <taxon>Desulfobacteria</taxon>
        <taxon>Desulfobacterales</taxon>
        <taxon>Desulfosarcinaceae</taxon>
        <taxon>Desulfosarcina</taxon>
    </lineage>
</organism>
<dbReference type="InterPro" id="IPR003658">
    <property type="entry name" value="Anti-sigma_ant"/>
</dbReference>
<dbReference type="PANTHER" id="PTHR33495:SF14">
    <property type="entry name" value="ANTI-SIGMA FACTOR ANTAGONIST"/>
    <property type="match status" value="1"/>
</dbReference>
<dbReference type="Proteomes" id="UP000425960">
    <property type="component" value="Chromosome"/>
</dbReference>
<dbReference type="PROSITE" id="PS50801">
    <property type="entry name" value="STAS"/>
    <property type="match status" value="1"/>
</dbReference>
<dbReference type="InterPro" id="IPR002645">
    <property type="entry name" value="STAS_dom"/>
</dbReference>
<dbReference type="KEGG" id="dov:DSCO28_71760"/>
<evidence type="ECO:0000256" key="2">
    <source>
        <dbReference type="RuleBase" id="RU003749"/>
    </source>
</evidence>
<dbReference type="Gene3D" id="3.30.750.24">
    <property type="entry name" value="STAS domain"/>
    <property type="match status" value="1"/>
</dbReference>
<dbReference type="EMBL" id="AP021876">
    <property type="protein sequence ID" value="BBO86610.1"/>
    <property type="molecule type" value="Genomic_DNA"/>
</dbReference>
<comment type="similarity">
    <text evidence="1 2">Belongs to the anti-sigma-factor antagonist family.</text>
</comment>
<dbReference type="InterPro" id="IPR036513">
    <property type="entry name" value="STAS_dom_sf"/>
</dbReference>
<protein>
    <recommendedName>
        <fullName evidence="2">Anti-sigma factor antagonist</fullName>
    </recommendedName>
</protein>
<evidence type="ECO:0000256" key="1">
    <source>
        <dbReference type="ARBA" id="ARBA00009013"/>
    </source>
</evidence>
<gene>
    <name evidence="4" type="ORF">DSCO28_71760</name>
</gene>
<evidence type="ECO:0000313" key="4">
    <source>
        <dbReference type="EMBL" id="BBO86610.1"/>
    </source>
</evidence>
<dbReference type="AlphaFoldDB" id="A0A5K8A2T3"/>
<name>A0A5K8A2T3_9BACT</name>
<dbReference type="SUPFAM" id="SSF52091">
    <property type="entry name" value="SpoIIaa-like"/>
    <property type="match status" value="1"/>
</dbReference>
<dbReference type="Pfam" id="PF01740">
    <property type="entry name" value="STAS"/>
    <property type="match status" value="1"/>
</dbReference>
<proteinExistence type="inferred from homology"/>
<accession>A0A5K8A2T3</accession>
<dbReference type="GO" id="GO:0043856">
    <property type="term" value="F:anti-sigma factor antagonist activity"/>
    <property type="evidence" value="ECO:0007669"/>
    <property type="project" value="InterPro"/>
</dbReference>
<evidence type="ECO:0000259" key="3">
    <source>
        <dbReference type="PROSITE" id="PS50801"/>
    </source>
</evidence>